<dbReference type="OrthoDB" id="4150142at2759"/>
<sequence length="448" mass="50980">MAEVLRRSTRLEELHLFGVGVDGYAVKTSSTTHPCGKHDISIVPWVRRLSIDGQQHQRRLALVNSIPWLAKLRVLVLDNLNLPLLQAHILRNKPPLEKLYIAADPGTVLHGGYINICQAVGNLIFPVHEHAPLVRELRVDSNFIFSTSRITVKTATTLESLELVIPDMEFQVHTNKINFYQEATFLLHRLHIAKRLRKLKICVHGALSEESHHYANFIMGALNNCVSRMESLQVIKLHLYSQSPWFAREFIIAVPRSVTRLFLTDLFISRDVADLSAFIGEKTKIPLQDSVETDKAYAIGEDLQREDFIQFSDNQLAFVGYEYDLLLGRSAAKQTKDMFKFLKLNGRMLDKERNRHLAPLKGKHIPFKQSGVQQHSEAAKATSKAKVAKHSKELVSCGLDDNEYFGMEHVAEALFEEDPVAKGALYSYPAVYEVETEFKFWNHCNVQN</sequence>
<keyword evidence="2" id="KW-1185">Reference proteome</keyword>
<name>A0A0D2HCM4_CLAB1</name>
<dbReference type="Proteomes" id="UP000053789">
    <property type="component" value="Unassembled WGS sequence"/>
</dbReference>
<dbReference type="RefSeq" id="XP_016615329.1">
    <property type="nucleotide sequence ID" value="XM_016768422.1"/>
</dbReference>
<evidence type="ECO:0000313" key="1">
    <source>
        <dbReference type="EMBL" id="KIW88660.1"/>
    </source>
</evidence>
<organism evidence="1 2">
    <name type="scientific">Cladophialophora bantiana (strain ATCC 10958 / CBS 173.52 / CDC B-1940 / NIH 8579)</name>
    <name type="common">Xylohypha bantiana</name>
    <dbReference type="NCBI Taxonomy" id="1442370"/>
    <lineage>
        <taxon>Eukaryota</taxon>
        <taxon>Fungi</taxon>
        <taxon>Dikarya</taxon>
        <taxon>Ascomycota</taxon>
        <taxon>Pezizomycotina</taxon>
        <taxon>Eurotiomycetes</taxon>
        <taxon>Chaetothyriomycetidae</taxon>
        <taxon>Chaetothyriales</taxon>
        <taxon>Herpotrichiellaceae</taxon>
        <taxon>Cladophialophora</taxon>
    </lineage>
</organism>
<dbReference type="EMBL" id="KN846998">
    <property type="protein sequence ID" value="KIW88660.1"/>
    <property type="molecule type" value="Genomic_DNA"/>
</dbReference>
<reference evidence="1" key="1">
    <citation type="submission" date="2015-01" db="EMBL/GenBank/DDBJ databases">
        <title>The Genome Sequence of Cladophialophora bantiana CBS 173.52.</title>
        <authorList>
            <consortium name="The Broad Institute Genomics Platform"/>
            <person name="Cuomo C."/>
            <person name="de Hoog S."/>
            <person name="Gorbushina A."/>
            <person name="Stielow B."/>
            <person name="Teixiera M."/>
            <person name="Abouelleil A."/>
            <person name="Chapman S.B."/>
            <person name="Priest M."/>
            <person name="Young S.K."/>
            <person name="Wortman J."/>
            <person name="Nusbaum C."/>
            <person name="Birren B."/>
        </authorList>
    </citation>
    <scope>NUCLEOTIDE SEQUENCE [LARGE SCALE GENOMIC DNA]</scope>
    <source>
        <strain evidence="1">CBS 173.52</strain>
    </source>
</reference>
<dbReference type="SUPFAM" id="SSF52047">
    <property type="entry name" value="RNI-like"/>
    <property type="match status" value="1"/>
</dbReference>
<protein>
    <submittedName>
        <fullName evidence="1">Uncharacterized protein</fullName>
    </submittedName>
</protein>
<gene>
    <name evidence="1" type="ORF">Z519_10706</name>
</gene>
<proteinExistence type="predicted"/>
<accession>A0A0D2HCM4</accession>
<dbReference type="HOGENOM" id="CLU_032492_0_0_1"/>
<dbReference type="GeneID" id="27703634"/>
<dbReference type="AlphaFoldDB" id="A0A0D2HCM4"/>
<evidence type="ECO:0000313" key="2">
    <source>
        <dbReference type="Proteomes" id="UP000053789"/>
    </source>
</evidence>